<dbReference type="InterPro" id="IPR000917">
    <property type="entry name" value="Sulfatase_N"/>
</dbReference>
<comment type="cofactor">
    <cofactor evidence="1">
        <name>Ca(2+)</name>
        <dbReference type="ChEBI" id="CHEBI:29108"/>
    </cofactor>
</comment>
<comment type="similarity">
    <text evidence="2">Belongs to the sulfatase family.</text>
</comment>
<dbReference type="InterPro" id="IPR017850">
    <property type="entry name" value="Alkaline_phosphatase_core_sf"/>
</dbReference>
<evidence type="ECO:0000256" key="5">
    <source>
        <dbReference type="ARBA" id="ARBA00022801"/>
    </source>
</evidence>
<dbReference type="PANTHER" id="PTHR45953">
    <property type="entry name" value="IDURONATE 2-SULFATASE"/>
    <property type="match status" value="1"/>
</dbReference>
<keyword evidence="6" id="KW-0106">Calcium</keyword>
<evidence type="ECO:0000256" key="4">
    <source>
        <dbReference type="ARBA" id="ARBA00022729"/>
    </source>
</evidence>
<reference evidence="9 10" key="1">
    <citation type="submission" date="2019-01" db="EMBL/GenBank/DDBJ databases">
        <title>Lacunisphaera sp. strain TWA-58.</title>
        <authorList>
            <person name="Chen W.-M."/>
        </authorList>
    </citation>
    <scope>NUCLEOTIDE SEQUENCE [LARGE SCALE GENOMIC DNA]</scope>
    <source>
        <strain evidence="9 10">TWA-58</strain>
    </source>
</reference>
<dbReference type="EMBL" id="SDHX01000001">
    <property type="protein sequence ID" value="RXK55942.1"/>
    <property type="molecule type" value="Genomic_DNA"/>
</dbReference>
<sequence length="470" mass="51670">MRPYLLLFAGLTALCCGAPATTSAGKLNVLLITIDDLRDTLGCYGNPAVLTPHINRLAARAVRFDRAYVQYPVCNASRSSFLTGLRPDQTGVTDNHTILRERLPEVVTLPQLLKNDGRHSTAFGKILHLGGGRDEALRAQWADLPLSWHTARPYEATPRGRIKLAGRDLSNGKLSWCHWGAMDGDDDDQPDGQIARAVIEEIERCDDRPWVIGAGFMKPHDPFLAPKKYFDLYPEGSLRLTRPPGDQTPAPPLAVGFGGLGAAFAQFADRDREEFLRAYYACTTYVDAQVGRVLATLDRLNLWENTIVILLGDHGYHLGERDWWNKDTLFERTCRAPLLIAAPGIKPGVARGLVEFIDLYPTVAELCRLTPPPNLAGQSLLPLLRDPKGAGKPAAITIVVRGRSRGDSIRTDQWRFTRWSDGTSELYDHTLDPEEDHNVAAAHPDLIRDLSDRLSAALAAAGPGRSSPGP</sequence>
<dbReference type="GO" id="GO:0005737">
    <property type="term" value="C:cytoplasm"/>
    <property type="evidence" value="ECO:0007669"/>
    <property type="project" value="TreeGrafter"/>
</dbReference>
<dbReference type="InterPro" id="IPR035874">
    <property type="entry name" value="IDS"/>
</dbReference>
<dbReference type="AlphaFoldDB" id="A0A4Q1CAP8"/>
<name>A0A4Q1CAP8_9BACT</name>
<gene>
    <name evidence="9" type="ORF">ESB00_08700</name>
</gene>
<dbReference type="SUPFAM" id="SSF53649">
    <property type="entry name" value="Alkaline phosphatase-like"/>
    <property type="match status" value="1"/>
</dbReference>
<organism evidence="9 10">
    <name type="scientific">Oleiharenicola lentus</name>
    <dbReference type="NCBI Taxonomy" id="2508720"/>
    <lineage>
        <taxon>Bacteria</taxon>
        <taxon>Pseudomonadati</taxon>
        <taxon>Verrucomicrobiota</taxon>
        <taxon>Opitutia</taxon>
        <taxon>Opitutales</taxon>
        <taxon>Opitutaceae</taxon>
        <taxon>Oleiharenicola</taxon>
    </lineage>
</organism>
<evidence type="ECO:0000256" key="7">
    <source>
        <dbReference type="SAM" id="SignalP"/>
    </source>
</evidence>
<dbReference type="GO" id="GO:0004423">
    <property type="term" value="F:iduronate-2-sulfatase activity"/>
    <property type="evidence" value="ECO:0007669"/>
    <property type="project" value="InterPro"/>
</dbReference>
<dbReference type="RefSeq" id="WP_129047309.1">
    <property type="nucleotide sequence ID" value="NZ_SDHX01000001.1"/>
</dbReference>
<keyword evidence="3" id="KW-0479">Metal-binding</keyword>
<dbReference type="Pfam" id="PF00884">
    <property type="entry name" value="Sulfatase"/>
    <property type="match status" value="1"/>
</dbReference>
<evidence type="ECO:0000256" key="2">
    <source>
        <dbReference type="ARBA" id="ARBA00008779"/>
    </source>
</evidence>
<feature type="chain" id="PRO_5020407186" evidence="7">
    <location>
        <begin position="21"/>
        <end position="470"/>
    </location>
</feature>
<evidence type="ECO:0000313" key="9">
    <source>
        <dbReference type="EMBL" id="RXK55942.1"/>
    </source>
</evidence>
<keyword evidence="10" id="KW-1185">Reference proteome</keyword>
<protein>
    <submittedName>
        <fullName evidence="9">Iduronate-2-sulfatase</fullName>
    </submittedName>
</protein>
<accession>A0A4Q1CAP8</accession>
<feature type="signal peptide" evidence="7">
    <location>
        <begin position="1"/>
        <end position="20"/>
    </location>
</feature>
<dbReference type="PANTHER" id="PTHR45953:SF1">
    <property type="entry name" value="IDURONATE 2-SULFATASE"/>
    <property type="match status" value="1"/>
</dbReference>
<evidence type="ECO:0000256" key="3">
    <source>
        <dbReference type="ARBA" id="ARBA00022723"/>
    </source>
</evidence>
<keyword evidence="4 7" id="KW-0732">Signal</keyword>
<dbReference type="CDD" id="cd16030">
    <property type="entry name" value="iduronate-2-sulfatase"/>
    <property type="match status" value="1"/>
</dbReference>
<feature type="domain" description="Sulfatase N-terminal" evidence="8">
    <location>
        <begin position="28"/>
        <end position="366"/>
    </location>
</feature>
<evidence type="ECO:0000256" key="1">
    <source>
        <dbReference type="ARBA" id="ARBA00001913"/>
    </source>
</evidence>
<dbReference type="Proteomes" id="UP000290218">
    <property type="component" value="Unassembled WGS sequence"/>
</dbReference>
<evidence type="ECO:0000259" key="8">
    <source>
        <dbReference type="Pfam" id="PF00884"/>
    </source>
</evidence>
<dbReference type="OrthoDB" id="9762324at2"/>
<proteinExistence type="inferred from homology"/>
<keyword evidence="5" id="KW-0378">Hydrolase</keyword>
<dbReference type="GO" id="GO:0046872">
    <property type="term" value="F:metal ion binding"/>
    <property type="evidence" value="ECO:0007669"/>
    <property type="project" value="UniProtKB-KW"/>
</dbReference>
<evidence type="ECO:0000313" key="10">
    <source>
        <dbReference type="Proteomes" id="UP000290218"/>
    </source>
</evidence>
<dbReference type="Gene3D" id="3.40.720.10">
    <property type="entry name" value="Alkaline Phosphatase, subunit A"/>
    <property type="match status" value="1"/>
</dbReference>
<evidence type="ECO:0000256" key="6">
    <source>
        <dbReference type="ARBA" id="ARBA00022837"/>
    </source>
</evidence>
<comment type="caution">
    <text evidence="9">The sequence shown here is derived from an EMBL/GenBank/DDBJ whole genome shotgun (WGS) entry which is preliminary data.</text>
</comment>